<dbReference type="Proteomes" id="UP000789901">
    <property type="component" value="Unassembled WGS sequence"/>
</dbReference>
<accession>A0ABN7VVH9</accession>
<dbReference type="EMBL" id="CAJVQB010022240">
    <property type="protein sequence ID" value="CAG8799107.1"/>
    <property type="molecule type" value="Genomic_DNA"/>
</dbReference>
<protein>
    <submittedName>
        <fullName evidence="1">31757_t:CDS:1</fullName>
    </submittedName>
</protein>
<gene>
    <name evidence="1" type="ORF">GMARGA_LOCUS22729</name>
</gene>
<evidence type="ECO:0000313" key="2">
    <source>
        <dbReference type="Proteomes" id="UP000789901"/>
    </source>
</evidence>
<sequence>MTNSNKQTLIPIISHELAEIDSITPTERKKDYKVIPQETTTPKTTPKITVPITTTQKWHLVT</sequence>
<evidence type="ECO:0000313" key="1">
    <source>
        <dbReference type="EMBL" id="CAG8799107.1"/>
    </source>
</evidence>
<organism evidence="1 2">
    <name type="scientific">Gigaspora margarita</name>
    <dbReference type="NCBI Taxonomy" id="4874"/>
    <lineage>
        <taxon>Eukaryota</taxon>
        <taxon>Fungi</taxon>
        <taxon>Fungi incertae sedis</taxon>
        <taxon>Mucoromycota</taxon>
        <taxon>Glomeromycotina</taxon>
        <taxon>Glomeromycetes</taxon>
        <taxon>Diversisporales</taxon>
        <taxon>Gigasporaceae</taxon>
        <taxon>Gigaspora</taxon>
    </lineage>
</organism>
<name>A0ABN7VVH9_GIGMA</name>
<keyword evidence="2" id="KW-1185">Reference proteome</keyword>
<proteinExistence type="predicted"/>
<reference evidence="1 2" key="1">
    <citation type="submission" date="2021-06" db="EMBL/GenBank/DDBJ databases">
        <authorList>
            <person name="Kallberg Y."/>
            <person name="Tangrot J."/>
            <person name="Rosling A."/>
        </authorList>
    </citation>
    <scope>NUCLEOTIDE SEQUENCE [LARGE SCALE GENOMIC DNA]</scope>
    <source>
        <strain evidence="1 2">120-4 pot B 10/14</strain>
    </source>
</reference>
<comment type="caution">
    <text evidence="1">The sequence shown here is derived from an EMBL/GenBank/DDBJ whole genome shotgun (WGS) entry which is preliminary data.</text>
</comment>